<evidence type="ECO:0000313" key="4">
    <source>
        <dbReference type="Proteomes" id="UP000279968"/>
    </source>
</evidence>
<dbReference type="OrthoDB" id="3393649at2"/>
<proteinExistence type="predicted"/>
<dbReference type="EMBL" id="RBAN01000001">
    <property type="protein sequence ID" value="RKN59134.1"/>
    <property type="molecule type" value="Genomic_DNA"/>
</dbReference>
<protein>
    <recommendedName>
        <fullName evidence="5">Glycosyl hydrolase family 98 putative carbohydrate-binding module domain-containing protein</fullName>
    </recommendedName>
</protein>
<comment type="caution">
    <text evidence="3">The sequence shown here is derived from an EMBL/GenBank/DDBJ whole genome shotgun (WGS) entry which is preliminary data.</text>
</comment>
<name>A0A3B0AFZ7_9ACTN</name>
<keyword evidence="4" id="KW-1185">Reference proteome</keyword>
<reference evidence="3 4" key="1">
    <citation type="journal article" date="2015" name="Int. J. Syst. Evol. Microbiol.">
        <title>Micromonospora costi sp. nov., isolated from a leaf of Costus speciosus.</title>
        <authorList>
            <person name="Thawai C."/>
        </authorList>
    </citation>
    <scope>NUCLEOTIDE SEQUENCE [LARGE SCALE GENOMIC DNA]</scope>
    <source>
        <strain evidence="3 4">CS1-12</strain>
    </source>
</reference>
<evidence type="ECO:0000313" key="3">
    <source>
        <dbReference type="EMBL" id="RKN59134.1"/>
    </source>
</evidence>
<dbReference type="AlphaFoldDB" id="A0A3B0AFZ7"/>
<feature type="region of interest" description="Disordered" evidence="1">
    <location>
        <begin position="30"/>
        <end position="92"/>
    </location>
</feature>
<evidence type="ECO:0008006" key="5">
    <source>
        <dbReference type="Google" id="ProtNLM"/>
    </source>
</evidence>
<feature type="chain" id="PRO_5038852316" description="Glycosyl hydrolase family 98 putative carbohydrate-binding module domain-containing protein" evidence="2">
    <location>
        <begin position="24"/>
        <end position="268"/>
    </location>
</feature>
<evidence type="ECO:0000256" key="2">
    <source>
        <dbReference type="SAM" id="SignalP"/>
    </source>
</evidence>
<feature type="compositionally biased region" description="Low complexity" evidence="1">
    <location>
        <begin position="81"/>
        <end position="92"/>
    </location>
</feature>
<evidence type="ECO:0000256" key="1">
    <source>
        <dbReference type="SAM" id="MobiDB-lite"/>
    </source>
</evidence>
<sequence length="268" mass="27815">MRRHRWATAAGLAALVCLCAAVAYVGTRPEGASEPATGVPAGAGRPTGFPPIEAHRTDTGPASPGLRPRQRPPSVSPTPSPTGTTPAPPLLTVTQGEIPAHVDLTGAGPRDWVHWGLRGADSTVRKRNGSGEIVDEGGPGARGGWDGNQELFGWRDGAAVPAVDGTSTGVYTCGAGNGFALAVAGDGELRTVRLYAGLWMARGRLDARLSVGGPTTTLRMEDPHTSRSAEFTLRFRVPKGARLLVTWTAEAVFSQDCGNVGLQAVALR</sequence>
<dbReference type="Proteomes" id="UP000279968">
    <property type="component" value="Unassembled WGS sequence"/>
</dbReference>
<organism evidence="3 4">
    <name type="scientific">Micromonospora costi</name>
    <dbReference type="NCBI Taxonomy" id="1530042"/>
    <lineage>
        <taxon>Bacteria</taxon>
        <taxon>Bacillati</taxon>
        <taxon>Actinomycetota</taxon>
        <taxon>Actinomycetes</taxon>
        <taxon>Micromonosporales</taxon>
        <taxon>Micromonosporaceae</taxon>
        <taxon>Micromonospora</taxon>
    </lineage>
</organism>
<feature type="signal peptide" evidence="2">
    <location>
        <begin position="1"/>
        <end position="23"/>
    </location>
</feature>
<gene>
    <name evidence="3" type="ORF">D7193_06050</name>
</gene>
<accession>A0A3B0AFZ7</accession>
<keyword evidence="2" id="KW-0732">Signal</keyword>